<evidence type="ECO:0000313" key="3">
    <source>
        <dbReference type="Proteomes" id="UP000094784"/>
    </source>
</evidence>
<protein>
    <submittedName>
        <fullName evidence="2">Proline racemase</fullName>
    </submittedName>
</protein>
<dbReference type="AlphaFoldDB" id="A0A1E4R147"/>
<dbReference type="OrthoDB" id="181267at2"/>
<evidence type="ECO:0000256" key="1">
    <source>
        <dbReference type="ARBA" id="ARBA00007529"/>
    </source>
</evidence>
<comment type="similarity">
    <text evidence="1">Belongs to the proline racemase family.</text>
</comment>
<dbReference type="Gene3D" id="3.10.310.10">
    <property type="entry name" value="Diaminopimelate Epimerase, Chain A, domain 1"/>
    <property type="match status" value="2"/>
</dbReference>
<name>A0A1E4R147_9BACI</name>
<dbReference type="FunFam" id="3.10.310.10:FF:000005">
    <property type="entry name" value="Proline racemase"/>
    <property type="match status" value="1"/>
</dbReference>
<dbReference type="PANTHER" id="PTHR33442:SF5">
    <property type="entry name" value="BIFUNCTIONAL TRANS-3-HYDROXY-L-PROLINE DEHYDRATASE_2-EPIMERASE"/>
    <property type="match status" value="1"/>
</dbReference>
<accession>A0A1E4R147</accession>
<dbReference type="RefSeq" id="WP_069482811.1">
    <property type="nucleotide sequence ID" value="NZ_KV766182.1"/>
</dbReference>
<evidence type="ECO:0000313" key="2">
    <source>
        <dbReference type="EMBL" id="ODV54155.1"/>
    </source>
</evidence>
<dbReference type="GO" id="GO:0047580">
    <property type="term" value="F:4-hydroxyproline epimerase activity"/>
    <property type="evidence" value="ECO:0007669"/>
    <property type="project" value="TreeGrafter"/>
</dbReference>
<dbReference type="PANTHER" id="PTHR33442">
    <property type="entry name" value="TRANS-3-HYDROXY-L-PROLINE DEHYDRATASE"/>
    <property type="match status" value="1"/>
</dbReference>
<dbReference type="SUPFAM" id="SSF54506">
    <property type="entry name" value="Diaminopimelate epimerase-like"/>
    <property type="match status" value="1"/>
</dbReference>
<proteinExistence type="inferred from homology"/>
<dbReference type="SFLD" id="SFLDS00028">
    <property type="entry name" value="Proline_Racemase"/>
    <property type="match status" value="1"/>
</dbReference>
<dbReference type="Pfam" id="PF05544">
    <property type="entry name" value="Pro_racemase"/>
    <property type="match status" value="1"/>
</dbReference>
<dbReference type="Proteomes" id="UP000094784">
    <property type="component" value="Unassembled WGS sequence"/>
</dbReference>
<dbReference type="InterPro" id="IPR008794">
    <property type="entry name" value="Pro_racemase_fam"/>
</dbReference>
<organism evidence="2 3">
    <name type="scientific">Lysinibacillus fusiformis</name>
    <dbReference type="NCBI Taxonomy" id="28031"/>
    <lineage>
        <taxon>Bacteria</taxon>
        <taxon>Bacillati</taxon>
        <taxon>Bacillota</taxon>
        <taxon>Bacilli</taxon>
        <taxon>Bacillales</taxon>
        <taxon>Bacillaceae</taxon>
        <taxon>Lysinibacillus</taxon>
    </lineage>
</organism>
<reference evidence="2 3" key="1">
    <citation type="submission" date="2016-09" db="EMBL/GenBank/DDBJ databases">
        <title>Draft genome sequence of the soil isolate, Lysinibacillus fusiformis M5, a potential hypoxanthine producer.</title>
        <authorList>
            <person name="Gallegos-Monterrosa R."/>
            <person name="Maroti G."/>
            <person name="Balint B."/>
            <person name="Kovacs A.T."/>
        </authorList>
    </citation>
    <scope>NUCLEOTIDE SEQUENCE [LARGE SCALE GENOMIC DNA]</scope>
    <source>
        <strain evidence="2 3">M5</strain>
    </source>
</reference>
<dbReference type="PIRSF" id="PIRSF029792">
    <property type="entry name" value="Pro_racemase"/>
    <property type="match status" value="1"/>
</dbReference>
<sequence length="339" mass="37469">MNFQKLFMTIDTHTGGNPTRSLISGMPKLEGKTMSEKMLFMQENYDWIRRFLMNEPRGHSVMSGVIITDPCHPEADIGVIYIETGGYLPMCGHDTIGVCTALIEANLIEVTIPYTNIKLDTPAGLIDVQIKVEDGVAKEVTFKNVPSFLLKTIEIDDTELGVVECEIAYGGNFYGIIDARKINLDLAVDNSTKIINTAIRLRNAVNAEEDIVHPEFSFIHGLTHIEFYTDPVNPSADLKNTVVVPPGGIDRSPCGTGTSAKIATLYSKNKLAINESFVYESIVGTMFKARVLEEVTISGLTAVIPEVTGSAWVMGMHRFFYNDQDPLKEGYLMIPPMDH</sequence>
<dbReference type="EMBL" id="MECQ01000002">
    <property type="protein sequence ID" value="ODV54155.1"/>
    <property type="molecule type" value="Genomic_DNA"/>
</dbReference>
<comment type="caution">
    <text evidence="2">The sequence shown here is derived from an EMBL/GenBank/DDBJ whole genome shotgun (WGS) entry which is preliminary data.</text>
</comment>
<gene>
    <name evidence="2" type="ORF">BG258_19040</name>
</gene>